<dbReference type="SMART" id="SM00388">
    <property type="entry name" value="HisKA"/>
    <property type="match status" value="1"/>
</dbReference>
<evidence type="ECO:0000256" key="6">
    <source>
        <dbReference type="PROSITE-ProRule" id="PRU00169"/>
    </source>
</evidence>
<dbReference type="InterPro" id="IPR004358">
    <property type="entry name" value="Sig_transdc_His_kin-like_C"/>
</dbReference>
<dbReference type="PANTHER" id="PTHR43047">
    <property type="entry name" value="TWO-COMPONENT HISTIDINE PROTEIN KINASE"/>
    <property type="match status" value="1"/>
</dbReference>
<dbReference type="InterPro" id="IPR003594">
    <property type="entry name" value="HATPase_dom"/>
</dbReference>
<evidence type="ECO:0000259" key="9">
    <source>
        <dbReference type="PROSITE" id="PS50113"/>
    </source>
</evidence>
<dbReference type="FunFam" id="3.30.565.10:FF:000010">
    <property type="entry name" value="Sensor histidine kinase RcsC"/>
    <property type="match status" value="1"/>
</dbReference>
<sequence>MPGTIRTSAHISLTVSWNQQMLMLQKLTGASLVFLSKSMGPSLRILASTKENNHPYGLDKVISSKFFGLDEGFNEPNIIGNGKQLTQYIAPVVPGNRKTWGAIVLFFDSGFVLDEVSSTVSVFCKTVGDQVALHELKRAHNAGQQNQDTEELNGFMHYFSALKSCKNGQTILNKQLHNILMATNTVLSISNEHGDIIFHSHEDINNIHDKCYHHFADNNTLCAQCPRKKVIKTKSTFRYRNKDKTIQVVAFPYEYKPNVWHMAEVRMDVTDRVSSEHELAELKDRLEFSMESGNIAYVEYNFRSQTLLTNKIFTDITGYVLDKGKLELDWIKTRIHTHDLEYIRESMAYAAKSQDKKLTMEFRLLNTSNTYVWLRFGGQLITDCNGVSVITGVLSDISETKALMNALLVERNKSIQANEAKSMFLANMSHEIRTPMNAIIGFSELLSKHMQEPPFNGYLNSIKTSGKVLLALISDLLDLEKIEAGHMVIRKENTDFISLLKEIEQTFSLAFTEKQIEFVVRPQKDFPKFIFIDPLKMNQILLNLISNALKFTKQGQVSVTCAFTFSDTRDKGKLLIKVSDTGVGIAKNKQRYIFDPFVQDKSPNEKDQQGTGLGLSIVQKLVRMMGGVITMESEVNTGSTFSISIPDVEATNDLFCELEDKQSNNVVFNGERVMIVDSVQTNLDVLCAQGQNLKLSCTSCIYGKQMIEIVQEVNPALIIMDIRMPKINRYKYFNKIKANEKTKYIPVIATSSSSDVKELLKIKEAGFDGFISKPITQQDLVNEIAKFISPQQKQDKARVQITDEEFSLNKTDRRKLKQQLETSVVPLCDSLHEILSSEKLNMFISQIDKATQQIPWSPLEEYKQELEAAIQSFDFETIQKMIRNFHLFIDKLSDKLNAEVES</sequence>
<dbReference type="PANTHER" id="PTHR43047:SF72">
    <property type="entry name" value="OSMOSENSING HISTIDINE PROTEIN KINASE SLN1"/>
    <property type="match status" value="1"/>
</dbReference>
<dbReference type="InterPro" id="IPR013655">
    <property type="entry name" value="PAS_fold_3"/>
</dbReference>
<dbReference type="Gene3D" id="3.30.565.10">
    <property type="entry name" value="Histidine kinase-like ATPase, C-terminal domain"/>
    <property type="match status" value="1"/>
</dbReference>
<dbReference type="Gene3D" id="3.40.50.2300">
    <property type="match status" value="1"/>
</dbReference>
<dbReference type="PROSITE" id="PS50113">
    <property type="entry name" value="PAC"/>
    <property type="match status" value="1"/>
</dbReference>
<reference evidence="10 11" key="1">
    <citation type="submission" date="2017-05" db="EMBL/GenBank/DDBJ databases">
        <authorList>
            <person name="Varghese N."/>
            <person name="Submissions S."/>
        </authorList>
    </citation>
    <scope>NUCLEOTIDE SEQUENCE [LARGE SCALE GENOMIC DNA]</scope>
    <source>
        <strain evidence="10 11">DSM 27040</strain>
    </source>
</reference>
<evidence type="ECO:0000313" key="10">
    <source>
        <dbReference type="EMBL" id="SMO87432.1"/>
    </source>
</evidence>
<dbReference type="Pfam" id="PF08447">
    <property type="entry name" value="PAS_3"/>
    <property type="match status" value="1"/>
</dbReference>
<dbReference type="GO" id="GO:0005886">
    <property type="term" value="C:plasma membrane"/>
    <property type="evidence" value="ECO:0007669"/>
    <property type="project" value="TreeGrafter"/>
</dbReference>
<evidence type="ECO:0000259" key="8">
    <source>
        <dbReference type="PROSITE" id="PS50110"/>
    </source>
</evidence>
<dbReference type="Gene3D" id="1.10.287.130">
    <property type="match status" value="1"/>
</dbReference>
<evidence type="ECO:0000256" key="3">
    <source>
        <dbReference type="ARBA" id="ARBA00022553"/>
    </source>
</evidence>
<dbReference type="Proteomes" id="UP000319040">
    <property type="component" value="Unassembled WGS sequence"/>
</dbReference>
<dbReference type="SMART" id="SM00448">
    <property type="entry name" value="REC"/>
    <property type="match status" value="1"/>
</dbReference>
<feature type="modified residue" description="4-aspartylphosphate" evidence="6">
    <location>
        <position position="721"/>
    </location>
</feature>
<protein>
    <recommendedName>
        <fullName evidence="2">histidine kinase</fullName>
        <ecNumber evidence="2">2.7.13.3</ecNumber>
    </recommendedName>
</protein>
<keyword evidence="3 6" id="KW-0597">Phosphoprotein</keyword>
<keyword evidence="4" id="KW-0808">Transferase</keyword>
<dbReference type="InterPro" id="IPR003661">
    <property type="entry name" value="HisK_dim/P_dom"/>
</dbReference>
<dbReference type="CDD" id="cd16922">
    <property type="entry name" value="HATPase_EvgS-ArcB-TorS-like"/>
    <property type="match status" value="1"/>
</dbReference>
<feature type="domain" description="PAC" evidence="9">
    <location>
        <begin position="358"/>
        <end position="409"/>
    </location>
</feature>
<evidence type="ECO:0000313" key="11">
    <source>
        <dbReference type="Proteomes" id="UP000319040"/>
    </source>
</evidence>
<dbReference type="EMBL" id="FXTB01000011">
    <property type="protein sequence ID" value="SMO87432.1"/>
    <property type="molecule type" value="Genomic_DNA"/>
</dbReference>
<accession>A0A521EU37</accession>
<dbReference type="OrthoDB" id="1046984at2"/>
<dbReference type="AlphaFoldDB" id="A0A521EU37"/>
<dbReference type="InterPro" id="IPR036890">
    <property type="entry name" value="HATPase_C_sf"/>
</dbReference>
<dbReference type="PROSITE" id="PS50109">
    <property type="entry name" value="HIS_KIN"/>
    <property type="match status" value="1"/>
</dbReference>
<gene>
    <name evidence="10" type="ORF">SAMN06265379_11145</name>
</gene>
<dbReference type="InterPro" id="IPR035965">
    <property type="entry name" value="PAS-like_dom_sf"/>
</dbReference>
<dbReference type="SUPFAM" id="SSF47384">
    <property type="entry name" value="Homodimeric domain of signal transducing histidine kinase"/>
    <property type="match status" value="1"/>
</dbReference>
<proteinExistence type="predicted"/>
<dbReference type="SUPFAM" id="SSF55785">
    <property type="entry name" value="PYP-like sensor domain (PAS domain)"/>
    <property type="match status" value="1"/>
</dbReference>
<name>A0A521EU37_SACCC</name>
<feature type="domain" description="Response regulatory" evidence="8">
    <location>
        <begin position="672"/>
        <end position="788"/>
    </location>
</feature>
<evidence type="ECO:0000259" key="7">
    <source>
        <dbReference type="PROSITE" id="PS50109"/>
    </source>
</evidence>
<dbReference type="GO" id="GO:0000155">
    <property type="term" value="F:phosphorelay sensor kinase activity"/>
    <property type="evidence" value="ECO:0007669"/>
    <property type="project" value="InterPro"/>
</dbReference>
<feature type="domain" description="Histidine kinase" evidence="7">
    <location>
        <begin position="427"/>
        <end position="649"/>
    </location>
</feature>
<evidence type="ECO:0000256" key="5">
    <source>
        <dbReference type="ARBA" id="ARBA00022777"/>
    </source>
</evidence>
<dbReference type="EC" id="2.7.13.3" evidence="2"/>
<evidence type="ECO:0000256" key="4">
    <source>
        <dbReference type="ARBA" id="ARBA00022679"/>
    </source>
</evidence>
<dbReference type="InterPro" id="IPR005467">
    <property type="entry name" value="His_kinase_dom"/>
</dbReference>
<dbReference type="SUPFAM" id="SSF52172">
    <property type="entry name" value="CheY-like"/>
    <property type="match status" value="1"/>
</dbReference>
<dbReference type="Pfam" id="PF00512">
    <property type="entry name" value="HisKA"/>
    <property type="match status" value="1"/>
</dbReference>
<dbReference type="InterPro" id="IPR000700">
    <property type="entry name" value="PAS-assoc_C"/>
</dbReference>
<dbReference type="Pfam" id="PF00072">
    <property type="entry name" value="Response_reg"/>
    <property type="match status" value="1"/>
</dbReference>
<organism evidence="10 11">
    <name type="scientific">Saccharicrinis carchari</name>
    <dbReference type="NCBI Taxonomy" id="1168039"/>
    <lineage>
        <taxon>Bacteria</taxon>
        <taxon>Pseudomonadati</taxon>
        <taxon>Bacteroidota</taxon>
        <taxon>Bacteroidia</taxon>
        <taxon>Marinilabiliales</taxon>
        <taxon>Marinilabiliaceae</taxon>
        <taxon>Saccharicrinis</taxon>
    </lineage>
</organism>
<keyword evidence="11" id="KW-1185">Reference proteome</keyword>
<comment type="catalytic activity">
    <reaction evidence="1">
        <text>ATP + protein L-histidine = ADP + protein N-phospho-L-histidine.</text>
        <dbReference type="EC" id="2.7.13.3"/>
    </reaction>
</comment>
<dbReference type="PRINTS" id="PR00344">
    <property type="entry name" value="BCTRLSENSOR"/>
</dbReference>
<dbReference type="Pfam" id="PF02518">
    <property type="entry name" value="HATPase_c"/>
    <property type="match status" value="1"/>
</dbReference>
<evidence type="ECO:0000256" key="1">
    <source>
        <dbReference type="ARBA" id="ARBA00000085"/>
    </source>
</evidence>
<dbReference type="SMART" id="SM00387">
    <property type="entry name" value="HATPase_c"/>
    <property type="match status" value="1"/>
</dbReference>
<evidence type="ECO:0000256" key="2">
    <source>
        <dbReference type="ARBA" id="ARBA00012438"/>
    </source>
</evidence>
<keyword evidence="5 10" id="KW-0418">Kinase</keyword>
<dbReference type="PROSITE" id="PS50110">
    <property type="entry name" value="RESPONSE_REGULATORY"/>
    <property type="match status" value="1"/>
</dbReference>
<dbReference type="Gene3D" id="3.30.450.20">
    <property type="entry name" value="PAS domain"/>
    <property type="match status" value="1"/>
</dbReference>
<dbReference type="InterPro" id="IPR001789">
    <property type="entry name" value="Sig_transdc_resp-reg_receiver"/>
</dbReference>
<dbReference type="SUPFAM" id="SSF55874">
    <property type="entry name" value="ATPase domain of HSP90 chaperone/DNA topoisomerase II/histidine kinase"/>
    <property type="match status" value="1"/>
</dbReference>
<dbReference type="InterPro" id="IPR011006">
    <property type="entry name" value="CheY-like_superfamily"/>
</dbReference>
<dbReference type="GO" id="GO:0009927">
    <property type="term" value="F:histidine phosphotransfer kinase activity"/>
    <property type="evidence" value="ECO:0007669"/>
    <property type="project" value="TreeGrafter"/>
</dbReference>
<dbReference type="CDD" id="cd00082">
    <property type="entry name" value="HisKA"/>
    <property type="match status" value="1"/>
</dbReference>
<dbReference type="InterPro" id="IPR036097">
    <property type="entry name" value="HisK_dim/P_sf"/>
</dbReference>